<sequence length="80" mass="8815">MKENEAIKVLFESDSNYLSHHAPQENHAATEKIAADKLIATQWTLAAQENIAVTVDEPATPEELGDVETTRCAQSYTINT</sequence>
<comment type="caution">
    <text evidence="1">The sequence shown here is derived from an EMBL/GenBank/DDBJ whole genome shotgun (WGS) entry which is preliminary data.</text>
</comment>
<dbReference type="Proteomes" id="UP001283361">
    <property type="component" value="Unassembled WGS sequence"/>
</dbReference>
<protein>
    <submittedName>
        <fullName evidence="1">Uncharacterized protein</fullName>
    </submittedName>
</protein>
<reference evidence="1" key="1">
    <citation type="journal article" date="2023" name="G3 (Bethesda)">
        <title>A reference genome for the long-term kleptoplast-retaining sea slug Elysia crispata morphotype clarki.</title>
        <authorList>
            <person name="Eastman K.E."/>
            <person name="Pendleton A.L."/>
            <person name="Shaikh M.A."/>
            <person name="Suttiyut T."/>
            <person name="Ogas R."/>
            <person name="Tomko P."/>
            <person name="Gavelis G."/>
            <person name="Widhalm J.R."/>
            <person name="Wisecaver J.H."/>
        </authorList>
    </citation>
    <scope>NUCLEOTIDE SEQUENCE</scope>
    <source>
        <strain evidence="1">ECLA1</strain>
    </source>
</reference>
<evidence type="ECO:0000313" key="1">
    <source>
        <dbReference type="EMBL" id="KAK3743429.1"/>
    </source>
</evidence>
<keyword evidence="2" id="KW-1185">Reference proteome</keyword>
<accession>A0AAE0YET6</accession>
<dbReference type="AlphaFoldDB" id="A0AAE0YET6"/>
<name>A0AAE0YET6_9GAST</name>
<organism evidence="1 2">
    <name type="scientific">Elysia crispata</name>
    <name type="common">lettuce slug</name>
    <dbReference type="NCBI Taxonomy" id="231223"/>
    <lineage>
        <taxon>Eukaryota</taxon>
        <taxon>Metazoa</taxon>
        <taxon>Spiralia</taxon>
        <taxon>Lophotrochozoa</taxon>
        <taxon>Mollusca</taxon>
        <taxon>Gastropoda</taxon>
        <taxon>Heterobranchia</taxon>
        <taxon>Euthyneura</taxon>
        <taxon>Panpulmonata</taxon>
        <taxon>Sacoglossa</taxon>
        <taxon>Placobranchoidea</taxon>
        <taxon>Plakobranchidae</taxon>
        <taxon>Elysia</taxon>
    </lineage>
</organism>
<gene>
    <name evidence="1" type="ORF">RRG08_009281</name>
</gene>
<evidence type="ECO:0000313" key="2">
    <source>
        <dbReference type="Proteomes" id="UP001283361"/>
    </source>
</evidence>
<dbReference type="EMBL" id="JAWDGP010006309">
    <property type="protein sequence ID" value="KAK3743429.1"/>
    <property type="molecule type" value="Genomic_DNA"/>
</dbReference>
<proteinExistence type="predicted"/>